<proteinExistence type="predicted"/>
<keyword evidence="4" id="KW-1185">Reference proteome</keyword>
<organism evidence="3 4">
    <name type="scientific">Maledivibacter halophilus</name>
    <dbReference type="NCBI Taxonomy" id="36842"/>
    <lineage>
        <taxon>Bacteria</taxon>
        <taxon>Bacillati</taxon>
        <taxon>Bacillota</taxon>
        <taxon>Clostridia</taxon>
        <taxon>Peptostreptococcales</taxon>
        <taxon>Caminicellaceae</taxon>
        <taxon>Maledivibacter</taxon>
    </lineage>
</organism>
<dbReference type="InterPro" id="IPR031564">
    <property type="entry name" value="Flp1-like"/>
</dbReference>
<keyword evidence="3" id="KW-0969">Cilium</keyword>
<reference evidence="3 4" key="1">
    <citation type="submission" date="2017-02" db="EMBL/GenBank/DDBJ databases">
        <authorList>
            <person name="Peterson S.W."/>
        </authorList>
    </citation>
    <scope>NUCLEOTIDE SEQUENCE [LARGE SCALE GENOMIC DNA]</scope>
    <source>
        <strain evidence="3 4">M1</strain>
    </source>
</reference>
<feature type="transmembrane region" description="Helical" evidence="1">
    <location>
        <begin position="15"/>
        <end position="34"/>
    </location>
</feature>
<dbReference type="Proteomes" id="UP000190285">
    <property type="component" value="Unassembled WGS sequence"/>
</dbReference>
<evidence type="ECO:0000313" key="3">
    <source>
        <dbReference type="EMBL" id="SKC37798.1"/>
    </source>
</evidence>
<dbReference type="Pfam" id="PF16982">
    <property type="entry name" value="Flp1_like"/>
    <property type="match status" value="1"/>
</dbReference>
<sequence>MLKTIKHHLKKEDGLGTVEIVLLVAILVGLALIFKEAIVEFLQSILGNIEGVNIDPKDFPD</sequence>
<keyword evidence="1" id="KW-0472">Membrane</keyword>
<evidence type="ECO:0000313" key="4">
    <source>
        <dbReference type="Proteomes" id="UP000190285"/>
    </source>
</evidence>
<feature type="domain" description="Putative Flagellin Flp1-like" evidence="2">
    <location>
        <begin position="9"/>
        <end position="50"/>
    </location>
</feature>
<dbReference type="AlphaFoldDB" id="A0A1T5IFH0"/>
<name>A0A1T5IFH0_9FIRM</name>
<evidence type="ECO:0000259" key="2">
    <source>
        <dbReference type="Pfam" id="PF16982"/>
    </source>
</evidence>
<accession>A0A1T5IFH0</accession>
<dbReference type="STRING" id="36842.SAMN02194393_00312"/>
<keyword evidence="1" id="KW-0812">Transmembrane</keyword>
<dbReference type="EMBL" id="FUZT01000001">
    <property type="protein sequence ID" value="SKC37798.1"/>
    <property type="molecule type" value="Genomic_DNA"/>
</dbReference>
<evidence type="ECO:0000256" key="1">
    <source>
        <dbReference type="SAM" id="Phobius"/>
    </source>
</evidence>
<keyword evidence="3" id="KW-0282">Flagellum</keyword>
<protein>
    <submittedName>
        <fullName evidence="3">Putative Flagellin, Flp1-like, domain</fullName>
    </submittedName>
</protein>
<keyword evidence="3" id="KW-0966">Cell projection</keyword>
<keyword evidence="1" id="KW-1133">Transmembrane helix</keyword>
<dbReference type="RefSeq" id="WP_079488810.1">
    <property type="nucleotide sequence ID" value="NZ_FUZT01000001.1"/>
</dbReference>
<gene>
    <name evidence="3" type="ORF">SAMN02194393_00312</name>
</gene>